<accession>A0A7L1A489</accession>
<dbReference type="AlphaFoldDB" id="A0A7L1A489"/>
<comment type="caution">
    <text evidence="4">The sequence shown here is derived from an EMBL/GenBank/DDBJ whole genome shotgun (WGS) entry which is preliminary data.</text>
</comment>
<feature type="domain" description="FH2" evidence="3">
    <location>
        <begin position="1"/>
        <end position="116"/>
    </location>
</feature>
<dbReference type="PROSITE" id="PS51082">
    <property type="entry name" value="WH2"/>
    <property type="match status" value="1"/>
</dbReference>
<reference evidence="4 5" key="1">
    <citation type="submission" date="2019-09" db="EMBL/GenBank/DDBJ databases">
        <title>Bird 10,000 Genomes (B10K) Project - Family phase.</title>
        <authorList>
            <person name="Zhang G."/>
        </authorList>
    </citation>
    <scope>NUCLEOTIDE SEQUENCE [LARGE SCALE GENOMIC DNA]</scope>
    <source>
        <strain evidence="4">B10K-DU-002-07</strain>
        <tissue evidence="4">Muscle</tissue>
    </source>
</reference>
<dbReference type="PROSITE" id="PS51444">
    <property type="entry name" value="FH2"/>
    <property type="match status" value="1"/>
</dbReference>
<dbReference type="PANTHER" id="PTHR46345">
    <property type="entry name" value="INVERTED FORMIN-2"/>
    <property type="match status" value="1"/>
</dbReference>
<dbReference type="Pfam" id="PF02205">
    <property type="entry name" value="WH2"/>
    <property type="match status" value="1"/>
</dbReference>
<proteinExistence type="predicted"/>
<dbReference type="Gene3D" id="1.20.58.2220">
    <property type="entry name" value="Formin, FH2 domain"/>
    <property type="match status" value="1"/>
</dbReference>
<feature type="compositionally biased region" description="Basic and acidic residues" evidence="1">
    <location>
        <begin position="98"/>
        <end position="107"/>
    </location>
</feature>
<feature type="non-terminal residue" evidence="4">
    <location>
        <position position="1"/>
    </location>
</feature>
<evidence type="ECO:0000256" key="1">
    <source>
        <dbReference type="SAM" id="MobiDB-lite"/>
    </source>
</evidence>
<keyword evidence="5" id="KW-1185">Reference proteome</keyword>
<dbReference type="Proteomes" id="UP000564466">
    <property type="component" value="Unassembled WGS sequence"/>
</dbReference>
<dbReference type="PANTHER" id="PTHR46345:SF5">
    <property type="entry name" value="INVERTED FORMIN-2"/>
    <property type="match status" value="1"/>
</dbReference>
<feature type="region of interest" description="Disordered" evidence="1">
    <location>
        <begin position="98"/>
        <end position="129"/>
    </location>
</feature>
<name>A0A7L1A489_9PASS</name>
<dbReference type="InterPro" id="IPR003124">
    <property type="entry name" value="WH2_dom"/>
</dbReference>
<evidence type="ECO:0000259" key="3">
    <source>
        <dbReference type="PROSITE" id="PS51444"/>
    </source>
</evidence>
<dbReference type="InterPro" id="IPR015425">
    <property type="entry name" value="FH2_Formin"/>
</dbReference>
<organism evidence="4 5">
    <name type="scientific">Oxyruncus cristatus</name>
    <name type="common">sharpbill</name>
    <dbReference type="NCBI Taxonomy" id="114331"/>
    <lineage>
        <taxon>Eukaryota</taxon>
        <taxon>Metazoa</taxon>
        <taxon>Chordata</taxon>
        <taxon>Craniata</taxon>
        <taxon>Vertebrata</taxon>
        <taxon>Euteleostomi</taxon>
        <taxon>Archelosauria</taxon>
        <taxon>Archosauria</taxon>
        <taxon>Dinosauria</taxon>
        <taxon>Saurischia</taxon>
        <taxon>Theropoda</taxon>
        <taxon>Coelurosauria</taxon>
        <taxon>Aves</taxon>
        <taxon>Neognathae</taxon>
        <taxon>Neoaves</taxon>
        <taxon>Telluraves</taxon>
        <taxon>Australaves</taxon>
        <taxon>Passeriformes</taxon>
        <taxon>Cotingidae</taxon>
        <taxon>Oxyruncus</taxon>
    </lineage>
</organism>
<dbReference type="SUPFAM" id="SSF101447">
    <property type="entry name" value="Formin homology 2 domain (FH2 domain)"/>
    <property type="match status" value="1"/>
</dbReference>
<feature type="domain" description="WH2" evidence="2">
    <location>
        <begin position="144"/>
        <end position="159"/>
    </location>
</feature>
<sequence length="159" mass="18507">INLDIIRTESGTNLKKLLELQRKVLSSNDDVKHQYEKPIQDSIDASKKLEEEFETIERKREELANYLCEDPSKLSLEDIFSIMKTFRDLFIRALKENKDRKEQAAKAEKRKKQLEEEEGKRQKGENGKVIKKGLGKQDEVCVIDALLADIRKGFTLRKT</sequence>
<dbReference type="InterPro" id="IPR042201">
    <property type="entry name" value="FH2_Formin_sf"/>
</dbReference>
<dbReference type="EMBL" id="VXAY01005399">
    <property type="protein sequence ID" value="NXM33203.1"/>
    <property type="molecule type" value="Genomic_DNA"/>
</dbReference>
<gene>
    <name evidence="4" type="primary">Inf2_0</name>
    <name evidence="4" type="ORF">OXYCRI_R09705</name>
</gene>
<dbReference type="GO" id="GO:0003779">
    <property type="term" value="F:actin binding"/>
    <property type="evidence" value="ECO:0007669"/>
    <property type="project" value="InterPro"/>
</dbReference>
<evidence type="ECO:0000313" key="5">
    <source>
        <dbReference type="Proteomes" id="UP000564466"/>
    </source>
</evidence>
<feature type="compositionally biased region" description="Basic and acidic residues" evidence="1">
    <location>
        <begin position="118"/>
        <end position="128"/>
    </location>
</feature>
<evidence type="ECO:0000313" key="4">
    <source>
        <dbReference type="EMBL" id="NXM33203.1"/>
    </source>
</evidence>
<protein>
    <submittedName>
        <fullName evidence="4">INF2 protein</fullName>
    </submittedName>
</protein>
<evidence type="ECO:0000259" key="2">
    <source>
        <dbReference type="PROSITE" id="PS51082"/>
    </source>
</evidence>
<feature type="non-terminal residue" evidence="4">
    <location>
        <position position="159"/>
    </location>
</feature>